<dbReference type="InterPro" id="IPR007138">
    <property type="entry name" value="ABM_dom"/>
</dbReference>
<keyword evidence="2" id="KW-0560">Oxidoreductase</keyword>
<evidence type="ECO:0000313" key="3">
    <source>
        <dbReference type="Proteomes" id="UP000217758"/>
    </source>
</evidence>
<dbReference type="KEGG" id="strg:SRT_12190"/>
<dbReference type="RefSeq" id="WP_128833398.1">
    <property type="nucleotide sequence ID" value="NZ_AP014612.1"/>
</dbReference>
<proteinExistence type="predicted"/>
<reference evidence="2 3" key="1">
    <citation type="journal article" date="2016" name="Microbiol. Immunol.">
        <title>Complete genome sequence of Streptococcus troglodytae TKU31 isolated from the oral cavity of a chimpanzee (Pan troglodytes).</title>
        <authorList>
            <person name="Okamoto M."/>
            <person name="Naito M."/>
            <person name="Miyanohara M."/>
            <person name="Imai S."/>
            <person name="Nomura Y."/>
            <person name="Saito W."/>
            <person name="Momoi Y."/>
            <person name="Takada K."/>
            <person name="Miyabe-Nishiwaki T."/>
            <person name="Tomonaga M."/>
            <person name="Hanada N."/>
        </authorList>
    </citation>
    <scope>NUCLEOTIDE SEQUENCE [LARGE SCALE GENOMIC DNA]</scope>
    <source>
        <strain evidence="3">TKU 31</strain>
    </source>
</reference>
<dbReference type="PANTHER" id="PTHR33336:SF3">
    <property type="entry name" value="ABM DOMAIN-CONTAINING PROTEIN"/>
    <property type="match status" value="1"/>
</dbReference>
<dbReference type="InterPro" id="IPR050744">
    <property type="entry name" value="AI-2_Isomerase_LsrG"/>
</dbReference>
<name>A0A1L7LK37_9STRE</name>
<evidence type="ECO:0000313" key="2">
    <source>
        <dbReference type="EMBL" id="BAQ24480.1"/>
    </source>
</evidence>
<feature type="domain" description="ABM" evidence="1">
    <location>
        <begin position="115"/>
        <end position="206"/>
    </location>
</feature>
<gene>
    <name evidence="2" type="ORF">SRT_12190</name>
</gene>
<keyword evidence="3" id="KW-1185">Reference proteome</keyword>
<dbReference type="PROSITE" id="PS51725">
    <property type="entry name" value="ABM"/>
    <property type="match status" value="2"/>
</dbReference>
<sequence length="218" mass="24856">MKKPVVHLFHLGVDQANLATFHQAGVHNLTTSYQKEAGTLAMYASSLKDNPTEFIVFEVYADEEAYQIHRNSSQYQAYIRQVGAQLTKRDAYETHAMFLKEKLPSGQWIGSQYYFLKFAQIEVKEDAQTAFEKSVLTNMRVSMAEEAGILAMYALKDSKNPNTYYFYEVYESAAAYALHRETAHFQTYIAETNDLLLNKRLLDLENDIAVTKGGLAYS</sequence>
<dbReference type="PANTHER" id="PTHR33336">
    <property type="entry name" value="QUINOL MONOOXYGENASE YGIN-RELATED"/>
    <property type="match status" value="1"/>
</dbReference>
<dbReference type="Pfam" id="PF03992">
    <property type="entry name" value="ABM"/>
    <property type="match status" value="2"/>
</dbReference>
<dbReference type="GO" id="GO:0004497">
    <property type="term" value="F:monooxygenase activity"/>
    <property type="evidence" value="ECO:0007669"/>
    <property type="project" value="UniProtKB-KW"/>
</dbReference>
<feature type="domain" description="ABM" evidence="1">
    <location>
        <begin position="5"/>
        <end position="94"/>
    </location>
</feature>
<protein>
    <submittedName>
        <fullName evidence="2">Antibiotic biosynthesis monooxygenase</fullName>
    </submittedName>
</protein>
<dbReference type="InterPro" id="IPR011008">
    <property type="entry name" value="Dimeric_a/b-barrel"/>
</dbReference>
<accession>A0A1L7LK37</accession>
<keyword evidence="2" id="KW-0503">Monooxygenase</keyword>
<dbReference type="AlphaFoldDB" id="A0A1L7LK37"/>
<dbReference type="Gene3D" id="3.30.70.100">
    <property type="match status" value="1"/>
</dbReference>
<organism evidence="2 3">
    <name type="scientific">Streptococcus troglodytae</name>
    <dbReference type="NCBI Taxonomy" id="1111760"/>
    <lineage>
        <taxon>Bacteria</taxon>
        <taxon>Bacillati</taxon>
        <taxon>Bacillota</taxon>
        <taxon>Bacilli</taxon>
        <taxon>Lactobacillales</taxon>
        <taxon>Streptococcaceae</taxon>
        <taxon>Streptococcus</taxon>
    </lineage>
</organism>
<dbReference type="Proteomes" id="UP000217758">
    <property type="component" value="Chromosome"/>
</dbReference>
<dbReference type="SUPFAM" id="SSF54909">
    <property type="entry name" value="Dimeric alpha+beta barrel"/>
    <property type="match status" value="2"/>
</dbReference>
<evidence type="ECO:0000259" key="1">
    <source>
        <dbReference type="PROSITE" id="PS51725"/>
    </source>
</evidence>
<dbReference type="EMBL" id="AP014612">
    <property type="protein sequence ID" value="BAQ24480.1"/>
    <property type="molecule type" value="Genomic_DNA"/>
</dbReference>